<dbReference type="PANTHER" id="PTHR33908:SF3">
    <property type="entry name" value="UNDECAPRENYL PHOSPHATE-ALPHA-4-AMINO-4-DEOXY-L-ARABINOSE ARABINOSYL TRANSFERASE"/>
    <property type="match status" value="1"/>
</dbReference>
<feature type="transmembrane region" description="Helical" evidence="8">
    <location>
        <begin position="272"/>
        <end position="295"/>
    </location>
</feature>
<keyword evidence="7 8" id="KW-0472">Membrane</keyword>
<comment type="caution">
    <text evidence="10">The sequence shown here is derived from an EMBL/GenBank/DDBJ whole genome shotgun (WGS) entry which is preliminary data.</text>
</comment>
<feature type="transmembrane region" description="Helical" evidence="8">
    <location>
        <begin position="401"/>
        <end position="420"/>
    </location>
</feature>
<feature type="transmembrane region" description="Helical" evidence="8">
    <location>
        <begin position="358"/>
        <end position="379"/>
    </location>
</feature>
<feature type="transmembrane region" description="Helical" evidence="8">
    <location>
        <begin position="213"/>
        <end position="238"/>
    </location>
</feature>
<dbReference type="InterPro" id="IPR050297">
    <property type="entry name" value="LipidA_mod_glycosyltrf_83"/>
</dbReference>
<keyword evidence="4" id="KW-0808">Transferase</keyword>
<dbReference type="EMBL" id="JAAQQR010000003">
    <property type="protein sequence ID" value="NID04819.1"/>
    <property type="molecule type" value="Genomic_DNA"/>
</dbReference>
<feature type="transmembrane region" description="Helical" evidence="8">
    <location>
        <begin position="116"/>
        <end position="134"/>
    </location>
</feature>
<sequence>MPPIDERSSRREFGWFMLIALVVLAAGIGLRSPWPPDEPRFALVARQMLESGQWLFPHRGIELYSDKPPMLMWTEAFWMWLTGGWRGAFLLTSLLSGLGTLALVWHLGRRLWNDRVGLIAATLVLATMQFVDVVKHAQIDPLNLFWITLGNTGILLHCLRGPNWRMYWLGCFAAGLGVITKGVGVIALFMLLPYAVMRMRQWPGVVRTQGDGWRWAGGAVAFLLAIALWLVPMLTAAYGLRTPEYLAYVQDILFRQTAERYANSWQHEEAPWFFLVVILREWIPTWLLLPFVVAGWRAALRLRDPRVWLPLAWVVLVLVFFSIPSGKRAIYILPALPMLALAMAPEVAALLKTRWLPRVAFGIASVCAVVFVGVGAWALLKAPKAARRIAEGYELPGHGEPLWWCVIAVGVGFLVAAAVFRPRRGVAALLAGIGLGWIIWPVGTYPLLDANQSTRQLMEEADQRIGPDGQLGLVLWREELLYQARRPVAEFGFARDAADQLRDGRAWQAADPAHRWLLINDEALDACVVTEKVVPLGVANRTRFSLLPADASKPGCVPTAPKP</sequence>
<evidence type="ECO:0000256" key="5">
    <source>
        <dbReference type="ARBA" id="ARBA00022692"/>
    </source>
</evidence>
<evidence type="ECO:0000256" key="3">
    <source>
        <dbReference type="ARBA" id="ARBA00022676"/>
    </source>
</evidence>
<keyword evidence="5 8" id="KW-0812">Transmembrane</keyword>
<dbReference type="PANTHER" id="PTHR33908">
    <property type="entry name" value="MANNOSYLTRANSFERASE YKCB-RELATED"/>
    <property type="match status" value="1"/>
</dbReference>
<dbReference type="Pfam" id="PF13231">
    <property type="entry name" value="PMT_2"/>
    <property type="match status" value="1"/>
</dbReference>
<keyword evidence="6 8" id="KW-1133">Transmembrane helix</keyword>
<gene>
    <name evidence="10" type="ORF">HBF26_07965</name>
</gene>
<feature type="transmembrane region" description="Helical" evidence="8">
    <location>
        <begin position="307"/>
        <end position="323"/>
    </location>
</feature>
<feature type="transmembrane region" description="Helical" evidence="8">
    <location>
        <begin position="329"/>
        <end position="351"/>
    </location>
</feature>
<feature type="transmembrane region" description="Helical" evidence="8">
    <location>
        <begin position="77"/>
        <end position="104"/>
    </location>
</feature>
<name>A0ABX0Q2R6_9GAMM</name>
<feature type="transmembrane region" description="Helical" evidence="8">
    <location>
        <begin position="166"/>
        <end position="192"/>
    </location>
</feature>
<feature type="transmembrane region" description="Helical" evidence="8">
    <location>
        <begin position="427"/>
        <end position="448"/>
    </location>
</feature>
<protein>
    <submittedName>
        <fullName evidence="10">Glycosyltransferase family 39 protein</fullName>
    </submittedName>
</protein>
<evidence type="ECO:0000313" key="11">
    <source>
        <dbReference type="Proteomes" id="UP001429601"/>
    </source>
</evidence>
<feature type="domain" description="Glycosyltransferase RgtA/B/C/D-like" evidence="9">
    <location>
        <begin position="66"/>
        <end position="226"/>
    </location>
</feature>
<dbReference type="Proteomes" id="UP001429601">
    <property type="component" value="Unassembled WGS sequence"/>
</dbReference>
<evidence type="ECO:0000256" key="4">
    <source>
        <dbReference type="ARBA" id="ARBA00022679"/>
    </source>
</evidence>
<feature type="transmembrane region" description="Helical" evidence="8">
    <location>
        <begin position="12"/>
        <end position="30"/>
    </location>
</feature>
<evidence type="ECO:0000256" key="1">
    <source>
        <dbReference type="ARBA" id="ARBA00004651"/>
    </source>
</evidence>
<evidence type="ECO:0000313" key="10">
    <source>
        <dbReference type="EMBL" id="NID04819.1"/>
    </source>
</evidence>
<evidence type="ECO:0000256" key="7">
    <source>
        <dbReference type="ARBA" id="ARBA00023136"/>
    </source>
</evidence>
<reference evidence="10 11" key="1">
    <citation type="journal article" date="2011" name="Curr. Microbiol.">
        <title>Luteibacter jiangsuensis sp. nov.: a methamidophos-degrading bacterium isolated from a methamidophos-manufacturing factory.</title>
        <authorList>
            <person name="Wang L."/>
            <person name="Wang G.L."/>
            <person name="Li S.P."/>
            <person name="Jiang J.D."/>
        </authorList>
    </citation>
    <scope>NUCLEOTIDE SEQUENCE [LARGE SCALE GENOMIC DNA]</scope>
    <source>
        <strain evidence="10 11">CGMCC 1.10133</strain>
    </source>
</reference>
<evidence type="ECO:0000256" key="8">
    <source>
        <dbReference type="SAM" id="Phobius"/>
    </source>
</evidence>
<evidence type="ECO:0000256" key="2">
    <source>
        <dbReference type="ARBA" id="ARBA00022475"/>
    </source>
</evidence>
<evidence type="ECO:0000256" key="6">
    <source>
        <dbReference type="ARBA" id="ARBA00022989"/>
    </source>
</evidence>
<proteinExistence type="predicted"/>
<comment type="subcellular location">
    <subcellularLocation>
        <location evidence="1">Cell membrane</location>
        <topology evidence="1">Multi-pass membrane protein</topology>
    </subcellularLocation>
</comment>
<organism evidence="10 11">
    <name type="scientific">Luteibacter jiangsuensis</name>
    <dbReference type="NCBI Taxonomy" id="637577"/>
    <lineage>
        <taxon>Bacteria</taxon>
        <taxon>Pseudomonadati</taxon>
        <taxon>Pseudomonadota</taxon>
        <taxon>Gammaproteobacteria</taxon>
        <taxon>Lysobacterales</taxon>
        <taxon>Rhodanobacteraceae</taxon>
        <taxon>Luteibacter</taxon>
    </lineage>
</organism>
<dbReference type="InterPro" id="IPR038731">
    <property type="entry name" value="RgtA/B/C-like"/>
</dbReference>
<accession>A0ABX0Q2R6</accession>
<evidence type="ECO:0000259" key="9">
    <source>
        <dbReference type="Pfam" id="PF13231"/>
    </source>
</evidence>
<dbReference type="RefSeq" id="WP_167124828.1">
    <property type="nucleotide sequence ID" value="NZ_JAAQQR010000003.1"/>
</dbReference>
<keyword evidence="3" id="KW-0328">Glycosyltransferase</keyword>
<keyword evidence="2" id="KW-1003">Cell membrane</keyword>
<keyword evidence="11" id="KW-1185">Reference proteome</keyword>